<sequence length="111" mass="12082">STMKSALFLTSIFFSLVCVAGDVEFMVSSNEQGTVHLVTVFGSELSEADLTKRWNEKVQSLCPAGVIKIEPSDKPLFRPKSCGDALEVIDGKQKCEEIQAHVFGKVICNAT</sequence>
<keyword evidence="3" id="KW-1185">Reference proteome</keyword>
<feature type="chain" id="PRO_5047370267" evidence="1">
    <location>
        <begin position="21"/>
        <end position="111"/>
    </location>
</feature>
<evidence type="ECO:0000313" key="2">
    <source>
        <dbReference type="EMBL" id="MCB5227520.1"/>
    </source>
</evidence>
<dbReference type="RefSeq" id="WP_226751587.1">
    <property type="nucleotide sequence ID" value="NZ_JAEINI020000008.1"/>
</dbReference>
<reference evidence="2 3" key="1">
    <citation type="submission" date="2021-10" db="EMBL/GenBank/DDBJ databases">
        <title>Alishewanella koreense sp. nov. isolated from seawater of southwestern coast in South Korea and the proposal for the reclassification of Rheinheimera perlucida and Rheinheimera tuosuensis as Arsukibacterium perlucida and Arsukibacterium tuosuensis.</title>
        <authorList>
            <person name="Kim K.H."/>
            <person name="Ruan W."/>
            <person name="Kim K.R."/>
            <person name="Baek J.H."/>
            <person name="Jeon C.O."/>
        </authorList>
    </citation>
    <scope>NUCLEOTIDE SEQUENCE [LARGE SCALE GENOMIC DNA]</scope>
    <source>
        <strain evidence="2 3">16-MA</strain>
    </source>
</reference>
<evidence type="ECO:0000256" key="1">
    <source>
        <dbReference type="SAM" id="SignalP"/>
    </source>
</evidence>
<organism evidence="2 3">
    <name type="scientific">Alishewanella maricola</name>
    <dbReference type="NCBI Taxonomy" id="2795740"/>
    <lineage>
        <taxon>Bacteria</taxon>
        <taxon>Pseudomonadati</taxon>
        <taxon>Pseudomonadota</taxon>
        <taxon>Gammaproteobacteria</taxon>
        <taxon>Alteromonadales</taxon>
        <taxon>Alteromonadaceae</taxon>
        <taxon>Alishewanella</taxon>
    </lineage>
</organism>
<feature type="non-terminal residue" evidence="2">
    <location>
        <position position="1"/>
    </location>
</feature>
<feature type="signal peptide" evidence="1">
    <location>
        <begin position="1"/>
        <end position="20"/>
    </location>
</feature>
<dbReference type="EMBL" id="JAEINI020000008">
    <property type="protein sequence ID" value="MCB5227520.1"/>
    <property type="molecule type" value="Genomic_DNA"/>
</dbReference>
<accession>A0ABS8C5W8</accession>
<name>A0ABS8C5W8_9ALTE</name>
<proteinExistence type="predicted"/>
<evidence type="ECO:0000313" key="3">
    <source>
        <dbReference type="Proteomes" id="UP000633814"/>
    </source>
</evidence>
<protein>
    <submittedName>
        <fullName evidence="2">Uncharacterized protein</fullName>
    </submittedName>
</protein>
<gene>
    <name evidence="2" type="ORF">JAO78_011930</name>
</gene>
<keyword evidence="1" id="KW-0732">Signal</keyword>
<dbReference type="Proteomes" id="UP000633814">
    <property type="component" value="Unassembled WGS sequence"/>
</dbReference>
<comment type="caution">
    <text evidence="2">The sequence shown here is derived from an EMBL/GenBank/DDBJ whole genome shotgun (WGS) entry which is preliminary data.</text>
</comment>